<protein>
    <recommendedName>
        <fullName evidence="3">Pyridoxamine 5'-phosphate oxidase</fullName>
    </recommendedName>
</protein>
<reference evidence="1" key="2">
    <citation type="submission" date="2020-09" db="EMBL/GenBank/DDBJ databases">
        <authorList>
            <person name="Sun Q."/>
            <person name="Ohkuma M."/>
        </authorList>
    </citation>
    <scope>NUCLEOTIDE SEQUENCE</scope>
    <source>
        <strain evidence="1">JCM 4136</strain>
    </source>
</reference>
<evidence type="ECO:0008006" key="3">
    <source>
        <dbReference type="Google" id="ProtNLM"/>
    </source>
</evidence>
<dbReference type="RefSeq" id="WP_164495058.1">
    <property type="nucleotide sequence ID" value="NZ_BLLO01000014.1"/>
</dbReference>
<reference evidence="1" key="1">
    <citation type="journal article" date="2014" name="Int. J. Syst. Evol. Microbiol.">
        <title>Complete genome sequence of Corynebacterium casei LMG S-19264T (=DSM 44701T), isolated from a smear-ripened cheese.</title>
        <authorList>
            <consortium name="US DOE Joint Genome Institute (JGI-PGF)"/>
            <person name="Walter F."/>
            <person name="Albersmeier A."/>
            <person name="Kalinowski J."/>
            <person name="Ruckert C."/>
        </authorList>
    </citation>
    <scope>NUCLEOTIDE SEQUENCE</scope>
    <source>
        <strain evidence="1">JCM 4136</strain>
    </source>
</reference>
<sequence>MSSFDVHDFLSRPLVARVATAGPTVRPVWFLWEENAFWWLTGAYARLERRLAEDPTVALVVDTCDLATGQVLSVTCRGTAEVVALDRSRAVRKLTRYLGPEETWPARFTASLDDPAARLVRCVPERPPVVRDLSW</sequence>
<dbReference type="SUPFAM" id="SSF50475">
    <property type="entry name" value="FMN-binding split barrel"/>
    <property type="match status" value="1"/>
</dbReference>
<evidence type="ECO:0000313" key="1">
    <source>
        <dbReference type="EMBL" id="GGU66758.1"/>
    </source>
</evidence>
<evidence type="ECO:0000313" key="2">
    <source>
        <dbReference type="Proteomes" id="UP000660975"/>
    </source>
</evidence>
<dbReference type="EMBL" id="BMSC01000004">
    <property type="protein sequence ID" value="GGU66758.1"/>
    <property type="molecule type" value="Genomic_DNA"/>
</dbReference>
<dbReference type="Gene3D" id="2.30.110.10">
    <property type="entry name" value="Electron Transport, Fmn-binding Protein, Chain A"/>
    <property type="match status" value="1"/>
</dbReference>
<proteinExistence type="predicted"/>
<organism evidence="1 2">
    <name type="scientific">Streptomyces gougerotii</name>
    <dbReference type="NCBI Taxonomy" id="53448"/>
    <lineage>
        <taxon>Bacteria</taxon>
        <taxon>Bacillati</taxon>
        <taxon>Actinomycetota</taxon>
        <taxon>Actinomycetes</taxon>
        <taxon>Kitasatosporales</taxon>
        <taxon>Streptomycetaceae</taxon>
        <taxon>Streptomyces</taxon>
        <taxon>Streptomyces diastaticus group</taxon>
    </lineage>
</organism>
<name>A0A8H9LQS8_9ACTN</name>
<dbReference type="GeneID" id="95068586"/>
<dbReference type="InterPro" id="IPR024747">
    <property type="entry name" value="Pyridox_Oxase-rel"/>
</dbReference>
<dbReference type="Pfam" id="PF12900">
    <property type="entry name" value="Pyridox_ox_2"/>
    <property type="match status" value="1"/>
</dbReference>
<accession>A0A8H9LQS8</accession>
<dbReference type="AlphaFoldDB" id="A0A8H9LQS8"/>
<comment type="caution">
    <text evidence="1">The sequence shown here is derived from an EMBL/GenBank/DDBJ whole genome shotgun (WGS) entry which is preliminary data.</text>
</comment>
<dbReference type="Proteomes" id="UP000660975">
    <property type="component" value="Unassembled WGS sequence"/>
</dbReference>
<gene>
    <name evidence="1" type="ORF">GCM10010227_20610</name>
</gene>
<dbReference type="InterPro" id="IPR012349">
    <property type="entry name" value="Split_barrel_FMN-bd"/>
</dbReference>